<sequence length="263" mass="28870">MRTTGLVVLVETCWRVGVYVGCRVREAEACWADLSGVPGRGRARIPTSPLHSEQLSQRRPWCDGNSGTFPNPGDVATRRTISTTVALLTYAERRSGNGGSVTIRRCSLVKTGPGKIEEDKSACVVRGGTACEQVREIFRNVEEESRTEAVGQQWQNEGCGGYRPVTARNLSRLDCRRPRAMSLARRRRCSWSRSRPAGESASMWVAESGKLRRAGPIYRVFSGVAKHGSDQLSHSEQLSQRRPWCDGNSGTFPSPATISTTVA</sequence>
<reference evidence="2" key="1">
    <citation type="journal article" date="2020" name="Cell">
        <title>Large-Scale Comparative Analyses of Tick Genomes Elucidate Their Genetic Diversity and Vector Capacities.</title>
        <authorList>
            <consortium name="Tick Genome and Microbiome Consortium (TIGMIC)"/>
            <person name="Jia N."/>
            <person name="Wang J."/>
            <person name="Shi W."/>
            <person name="Du L."/>
            <person name="Sun Y."/>
            <person name="Zhan W."/>
            <person name="Jiang J.F."/>
            <person name="Wang Q."/>
            <person name="Zhang B."/>
            <person name="Ji P."/>
            <person name="Bell-Sakyi L."/>
            <person name="Cui X.M."/>
            <person name="Yuan T.T."/>
            <person name="Jiang B.G."/>
            <person name="Yang W.F."/>
            <person name="Lam T.T."/>
            <person name="Chang Q.C."/>
            <person name="Ding S.J."/>
            <person name="Wang X.J."/>
            <person name="Zhu J.G."/>
            <person name="Ruan X.D."/>
            <person name="Zhao L."/>
            <person name="Wei J.T."/>
            <person name="Ye R.Z."/>
            <person name="Que T.C."/>
            <person name="Du C.H."/>
            <person name="Zhou Y.H."/>
            <person name="Cheng J.X."/>
            <person name="Dai P.F."/>
            <person name="Guo W.B."/>
            <person name="Han X.H."/>
            <person name="Huang E.J."/>
            <person name="Li L.F."/>
            <person name="Wei W."/>
            <person name="Gao Y.C."/>
            <person name="Liu J.Z."/>
            <person name="Shao H.Z."/>
            <person name="Wang X."/>
            <person name="Wang C.C."/>
            <person name="Yang T.C."/>
            <person name="Huo Q.B."/>
            <person name="Li W."/>
            <person name="Chen H.Y."/>
            <person name="Chen S.E."/>
            <person name="Zhou L.G."/>
            <person name="Ni X.B."/>
            <person name="Tian J.H."/>
            <person name="Sheng Y."/>
            <person name="Liu T."/>
            <person name="Pan Y.S."/>
            <person name="Xia L.Y."/>
            <person name="Li J."/>
            <person name="Zhao F."/>
            <person name="Cao W.C."/>
        </authorList>
    </citation>
    <scope>NUCLEOTIDE SEQUENCE</scope>
    <source>
        <strain evidence="2">Rmic-2018</strain>
    </source>
</reference>
<name>A0A9J6DYT3_RHIMP</name>
<feature type="compositionally biased region" description="Polar residues" evidence="1">
    <location>
        <begin position="248"/>
        <end position="263"/>
    </location>
</feature>
<organism evidence="2 3">
    <name type="scientific">Rhipicephalus microplus</name>
    <name type="common">Cattle tick</name>
    <name type="synonym">Boophilus microplus</name>
    <dbReference type="NCBI Taxonomy" id="6941"/>
    <lineage>
        <taxon>Eukaryota</taxon>
        <taxon>Metazoa</taxon>
        <taxon>Ecdysozoa</taxon>
        <taxon>Arthropoda</taxon>
        <taxon>Chelicerata</taxon>
        <taxon>Arachnida</taxon>
        <taxon>Acari</taxon>
        <taxon>Parasitiformes</taxon>
        <taxon>Ixodida</taxon>
        <taxon>Ixodoidea</taxon>
        <taxon>Ixodidae</taxon>
        <taxon>Rhipicephalinae</taxon>
        <taxon>Rhipicephalus</taxon>
        <taxon>Boophilus</taxon>
    </lineage>
</organism>
<feature type="compositionally biased region" description="Polar residues" evidence="1">
    <location>
        <begin position="230"/>
        <end position="240"/>
    </location>
</feature>
<dbReference type="EMBL" id="JABSTU010000006">
    <property type="protein sequence ID" value="KAH8027391.1"/>
    <property type="molecule type" value="Genomic_DNA"/>
</dbReference>
<evidence type="ECO:0000313" key="2">
    <source>
        <dbReference type="EMBL" id="KAH8027391.1"/>
    </source>
</evidence>
<accession>A0A9J6DYT3</accession>
<feature type="region of interest" description="Disordered" evidence="1">
    <location>
        <begin position="229"/>
        <end position="263"/>
    </location>
</feature>
<dbReference type="AlphaFoldDB" id="A0A9J6DYT3"/>
<evidence type="ECO:0000313" key="3">
    <source>
        <dbReference type="Proteomes" id="UP000821866"/>
    </source>
</evidence>
<dbReference type="Proteomes" id="UP000821866">
    <property type="component" value="Chromosome 4"/>
</dbReference>
<proteinExistence type="predicted"/>
<comment type="caution">
    <text evidence="2">The sequence shown here is derived from an EMBL/GenBank/DDBJ whole genome shotgun (WGS) entry which is preliminary data.</text>
</comment>
<evidence type="ECO:0000256" key="1">
    <source>
        <dbReference type="SAM" id="MobiDB-lite"/>
    </source>
</evidence>
<keyword evidence="3" id="KW-1185">Reference proteome</keyword>
<reference evidence="2" key="2">
    <citation type="submission" date="2021-09" db="EMBL/GenBank/DDBJ databases">
        <authorList>
            <person name="Jia N."/>
            <person name="Wang J."/>
            <person name="Shi W."/>
            <person name="Du L."/>
            <person name="Sun Y."/>
            <person name="Zhan W."/>
            <person name="Jiang J."/>
            <person name="Wang Q."/>
            <person name="Zhang B."/>
            <person name="Ji P."/>
            <person name="Sakyi L.B."/>
            <person name="Cui X."/>
            <person name="Yuan T."/>
            <person name="Jiang B."/>
            <person name="Yang W."/>
            <person name="Lam T.T.-Y."/>
            <person name="Chang Q."/>
            <person name="Ding S."/>
            <person name="Wang X."/>
            <person name="Zhu J."/>
            <person name="Ruan X."/>
            <person name="Zhao L."/>
            <person name="Wei J."/>
            <person name="Que T."/>
            <person name="Du C."/>
            <person name="Cheng J."/>
            <person name="Dai P."/>
            <person name="Han X."/>
            <person name="Huang E."/>
            <person name="Gao Y."/>
            <person name="Liu J."/>
            <person name="Shao H."/>
            <person name="Ye R."/>
            <person name="Li L."/>
            <person name="Wei W."/>
            <person name="Wang X."/>
            <person name="Wang C."/>
            <person name="Huo Q."/>
            <person name="Li W."/>
            <person name="Guo W."/>
            <person name="Chen H."/>
            <person name="Chen S."/>
            <person name="Zhou L."/>
            <person name="Zhou L."/>
            <person name="Ni X."/>
            <person name="Tian J."/>
            <person name="Zhou Y."/>
            <person name="Sheng Y."/>
            <person name="Liu T."/>
            <person name="Pan Y."/>
            <person name="Xia L."/>
            <person name="Li J."/>
            <person name="Zhao F."/>
            <person name="Cao W."/>
        </authorList>
    </citation>
    <scope>NUCLEOTIDE SEQUENCE</scope>
    <source>
        <strain evidence="2">Rmic-2018</strain>
        <tissue evidence="2">Larvae</tissue>
    </source>
</reference>
<gene>
    <name evidence="2" type="ORF">HPB51_005182</name>
</gene>
<protein>
    <submittedName>
        <fullName evidence="2">Uncharacterized protein</fullName>
    </submittedName>
</protein>